<dbReference type="InterPro" id="IPR011330">
    <property type="entry name" value="Glyco_hydro/deAcase_b/a-brl"/>
</dbReference>
<keyword evidence="3" id="KW-1185">Reference proteome</keyword>
<organism evidence="2 3">
    <name type="scientific">Phytohabitans maris</name>
    <dbReference type="NCBI Taxonomy" id="3071409"/>
    <lineage>
        <taxon>Bacteria</taxon>
        <taxon>Bacillati</taxon>
        <taxon>Actinomycetota</taxon>
        <taxon>Actinomycetes</taxon>
        <taxon>Micromonosporales</taxon>
        <taxon>Micromonosporaceae</taxon>
    </lineage>
</organism>
<name>A0ABU0ZKI2_9ACTN</name>
<dbReference type="PANTHER" id="PTHR43123:SF1">
    <property type="entry name" value="POLYSACCHARIDE DEACETYLASE-RELATED"/>
    <property type="match status" value="1"/>
</dbReference>
<protein>
    <submittedName>
        <fullName evidence="2">Polysaccharide deacetylase family protein</fullName>
    </submittedName>
</protein>
<dbReference type="EMBL" id="JAVHUY010000023">
    <property type="protein sequence ID" value="MDQ7907563.1"/>
    <property type="molecule type" value="Genomic_DNA"/>
</dbReference>
<dbReference type="Gene3D" id="3.20.20.370">
    <property type="entry name" value="Glycoside hydrolase/deacetylase"/>
    <property type="match status" value="1"/>
</dbReference>
<evidence type="ECO:0000313" key="3">
    <source>
        <dbReference type="Proteomes" id="UP001230908"/>
    </source>
</evidence>
<dbReference type="InterPro" id="IPR002509">
    <property type="entry name" value="NODB_dom"/>
</dbReference>
<evidence type="ECO:0000259" key="1">
    <source>
        <dbReference type="PROSITE" id="PS51677"/>
    </source>
</evidence>
<accession>A0ABU0ZKI2</accession>
<dbReference type="PROSITE" id="PS51677">
    <property type="entry name" value="NODB"/>
    <property type="match status" value="1"/>
</dbReference>
<gene>
    <name evidence="2" type="ORF">RB614_23870</name>
</gene>
<dbReference type="PANTHER" id="PTHR43123">
    <property type="entry name" value="POLYSACCHARIDE DEACETYLASE-RELATED"/>
    <property type="match status" value="1"/>
</dbReference>
<dbReference type="Proteomes" id="UP001230908">
    <property type="component" value="Unassembled WGS sequence"/>
</dbReference>
<proteinExistence type="predicted"/>
<dbReference type="SUPFAM" id="SSF88713">
    <property type="entry name" value="Glycoside hydrolase/deacetylase"/>
    <property type="match status" value="1"/>
</dbReference>
<dbReference type="Pfam" id="PF01522">
    <property type="entry name" value="Polysacc_deac_1"/>
    <property type="match status" value="1"/>
</dbReference>
<feature type="domain" description="NodB homology" evidence="1">
    <location>
        <begin position="58"/>
        <end position="275"/>
    </location>
</feature>
<dbReference type="RefSeq" id="WP_308714840.1">
    <property type="nucleotide sequence ID" value="NZ_JAVHUY010000023.1"/>
</dbReference>
<sequence>MNTDCSVCRQRIDDRSPLKAKFVDDRISWPEPYRMAVSFVVNYQGSEALKPKPNGYVDYESFTEKDYGAVDGVRRMLRLLKSRGVRATFMVCGALAEHFPDEVLAIKEDGHEIAGHGYHHEVVTDVPVDQEREIFADTLNILERLTGDRPTGWRSCHQSPNTTALAMEMGLRYNSNSYIRDMPFLLTDGSREIVEVIRQPFGDSRAFGGTRSGVDPAVAFAIWSGAFDTFYGESELGPVYCPFSFHPEISGRAGRINAVAKLIDYVQGHDGLWFATSDEIARRTLECAGSSTQLVVA</sequence>
<comment type="caution">
    <text evidence="2">The sequence shown here is derived from an EMBL/GenBank/DDBJ whole genome shotgun (WGS) entry which is preliminary data.</text>
</comment>
<reference evidence="2 3" key="1">
    <citation type="submission" date="2023-08" db="EMBL/GenBank/DDBJ databases">
        <title>Phytohabitans sansha sp. nov., isolated from marine sediment.</title>
        <authorList>
            <person name="Zhao Y."/>
            <person name="Yi K."/>
        </authorList>
    </citation>
    <scope>NUCLEOTIDE SEQUENCE [LARGE SCALE GENOMIC DNA]</scope>
    <source>
        <strain evidence="2 3">ZYX-F-186</strain>
    </source>
</reference>
<evidence type="ECO:0000313" key="2">
    <source>
        <dbReference type="EMBL" id="MDQ7907563.1"/>
    </source>
</evidence>